<dbReference type="PROSITE" id="PS50158">
    <property type="entry name" value="ZF_CCHC"/>
    <property type="match status" value="1"/>
</dbReference>
<dbReference type="Pfam" id="PF14392">
    <property type="entry name" value="zf-CCHC_4"/>
    <property type="match status" value="1"/>
</dbReference>
<dbReference type="InterPro" id="IPR036875">
    <property type="entry name" value="Znf_CCHC_sf"/>
</dbReference>
<dbReference type="EMBL" id="BAABME010008714">
    <property type="protein sequence ID" value="GAA0173671.1"/>
    <property type="molecule type" value="Genomic_DNA"/>
</dbReference>
<name>A0AAV3REC9_LITER</name>
<evidence type="ECO:0000313" key="3">
    <source>
        <dbReference type="EMBL" id="GAA0173671.1"/>
    </source>
</evidence>
<sequence length="154" mass="17908">MKDWIQGEDPLGLQFDECTFWIHVRGLNSEYFTWDVPSKLANSFPGCEGIELRWEKGGAKFFRVKAVIDVLVPSRRLIRFQLDEEVITGYLAYERLPHLCFKCGLLGHLVRQCPELGEGLTRNTKTLFHADWGSISLPIRLEWRGNRIQEREIS</sequence>
<comment type="caution">
    <text evidence="3">The sequence shown here is derived from an EMBL/GenBank/DDBJ whole genome shotgun (WGS) entry which is preliminary data.</text>
</comment>
<gene>
    <name evidence="3" type="ORF">LIER_27237</name>
</gene>
<dbReference type="SMART" id="SM00343">
    <property type="entry name" value="ZnF_C2HC"/>
    <property type="match status" value="1"/>
</dbReference>
<feature type="domain" description="CCHC-type" evidence="2">
    <location>
        <begin position="100"/>
        <end position="115"/>
    </location>
</feature>
<dbReference type="PANTHER" id="PTHR31286:SF167">
    <property type="entry name" value="OS09G0268800 PROTEIN"/>
    <property type="match status" value="1"/>
</dbReference>
<proteinExistence type="predicted"/>
<accession>A0AAV3REC9</accession>
<evidence type="ECO:0000313" key="4">
    <source>
        <dbReference type="Proteomes" id="UP001454036"/>
    </source>
</evidence>
<keyword evidence="1" id="KW-0862">Zinc</keyword>
<keyword evidence="1" id="KW-0479">Metal-binding</keyword>
<evidence type="ECO:0000256" key="1">
    <source>
        <dbReference type="PROSITE-ProRule" id="PRU00047"/>
    </source>
</evidence>
<dbReference type="GO" id="GO:0003676">
    <property type="term" value="F:nucleic acid binding"/>
    <property type="evidence" value="ECO:0007669"/>
    <property type="project" value="InterPro"/>
</dbReference>
<keyword evidence="4" id="KW-1185">Reference proteome</keyword>
<dbReference type="InterPro" id="IPR040256">
    <property type="entry name" value="At4g02000-like"/>
</dbReference>
<dbReference type="Proteomes" id="UP001454036">
    <property type="component" value="Unassembled WGS sequence"/>
</dbReference>
<dbReference type="PANTHER" id="PTHR31286">
    <property type="entry name" value="GLYCINE-RICH CELL WALL STRUCTURAL PROTEIN 1.8-LIKE"/>
    <property type="match status" value="1"/>
</dbReference>
<reference evidence="3 4" key="1">
    <citation type="submission" date="2024-01" db="EMBL/GenBank/DDBJ databases">
        <title>The complete chloroplast genome sequence of Lithospermum erythrorhizon: insights into the phylogenetic relationship among Boraginaceae species and the maternal lineages of purple gromwells.</title>
        <authorList>
            <person name="Okada T."/>
            <person name="Watanabe K."/>
        </authorList>
    </citation>
    <scope>NUCLEOTIDE SEQUENCE [LARGE SCALE GENOMIC DNA]</scope>
</reference>
<keyword evidence="1" id="KW-0863">Zinc-finger</keyword>
<dbReference type="SUPFAM" id="SSF57756">
    <property type="entry name" value="Retrovirus zinc finger-like domains"/>
    <property type="match status" value="1"/>
</dbReference>
<dbReference type="InterPro" id="IPR025836">
    <property type="entry name" value="Zn_knuckle_CX2CX4HX4C"/>
</dbReference>
<evidence type="ECO:0000259" key="2">
    <source>
        <dbReference type="PROSITE" id="PS50158"/>
    </source>
</evidence>
<organism evidence="3 4">
    <name type="scientific">Lithospermum erythrorhizon</name>
    <name type="common">Purple gromwell</name>
    <name type="synonym">Lithospermum officinale var. erythrorhizon</name>
    <dbReference type="NCBI Taxonomy" id="34254"/>
    <lineage>
        <taxon>Eukaryota</taxon>
        <taxon>Viridiplantae</taxon>
        <taxon>Streptophyta</taxon>
        <taxon>Embryophyta</taxon>
        <taxon>Tracheophyta</taxon>
        <taxon>Spermatophyta</taxon>
        <taxon>Magnoliopsida</taxon>
        <taxon>eudicotyledons</taxon>
        <taxon>Gunneridae</taxon>
        <taxon>Pentapetalae</taxon>
        <taxon>asterids</taxon>
        <taxon>lamiids</taxon>
        <taxon>Boraginales</taxon>
        <taxon>Boraginaceae</taxon>
        <taxon>Boraginoideae</taxon>
        <taxon>Lithospermeae</taxon>
        <taxon>Lithospermum</taxon>
    </lineage>
</organism>
<dbReference type="AlphaFoldDB" id="A0AAV3REC9"/>
<dbReference type="InterPro" id="IPR001878">
    <property type="entry name" value="Znf_CCHC"/>
</dbReference>
<dbReference type="GO" id="GO:0008270">
    <property type="term" value="F:zinc ion binding"/>
    <property type="evidence" value="ECO:0007669"/>
    <property type="project" value="UniProtKB-KW"/>
</dbReference>
<protein>
    <recommendedName>
        <fullName evidence="2">CCHC-type domain-containing protein</fullName>
    </recommendedName>
</protein>